<dbReference type="InterPro" id="IPR011006">
    <property type="entry name" value="CheY-like_superfamily"/>
</dbReference>
<proteinExistence type="predicted"/>
<reference evidence="1 2" key="1">
    <citation type="submission" date="2019-06" db="EMBL/GenBank/DDBJ databases">
        <title>Echinicola alkalisoli sp. nov. isolated from saline soil.</title>
        <authorList>
            <person name="Sun J.-Q."/>
            <person name="Xu L."/>
        </authorList>
    </citation>
    <scope>NUCLEOTIDE SEQUENCE [LARGE SCALE GENOMIC DNA]</scope>
    <source>
        <strain evidence="1 2">LN3S3</strain>
    </source>
</reference>
<dbReference type="EMBL" id="CP041253">
    <property type="protein sequence ID" value="QDH81138.1"/>
    <property type="molecule type" value="Genomic_DNA"/>
</dbReference>
<sequence>MKDIVVMGNDALIVDNLCEILALFGYGTTLIEGMDVALHGEQPSLIILDVPNGFHGRENIAIIKKILPFRIPILIRGYPDDLGLYRHLFDAYDHIHFCEKSTSVRHLEKILKRLVGTGIVRTNG</sequence>
<dbReference type="AlphaFoldDB" id="A0A514CMW4"/>
<evidence type="ECO:0008006" key="3">
    <source>
        <dbReference type="Google" id="ProtNLM"/>
    </source>
</evidence>
<dbReference type="RefSeq" id="WP_141616353.1">
    <property type="nucleotide sequence ID" value="NZ_CP041253.1"/>
</dbReference>
<accession>A0A514CMW4</accession>
<gene>
    <name evidence="1" type="ORF">FKX85_19720</name>
</gene>
<evidence type="ECO:0000313" key="2">
    <source>
        <dbReference type="Proteomes" id="UP000316614"/>
    </source>
</evidence>
<evidence type="ECO:0000313" key="1">
    <source>
        <dbReference type="EMBL" id="QDH81138.1"/>
    </source>
</evidence>
<dbReference type="SUPFAM" id="SSF52172">
    <property type="entry name" value="CheY-like"/>
    <property type="match status" value="1"/>
</dbReference>
<dbReference type="KEGG" id="echi:FKX85_19720"/>
<dbReference type="Proteomes" id="UP000316614">
    <property type="component" value="Chromosome"/>
</dbReference>
<organism evidence="1 2">
    <name type="scientific">Echinicola soli</name>
    <dbReference type="NCBI Taxonomy" id="2591634"/>
    <lineage>
        <taxon>Bacteria</taxon>
        <taxon>Pseudomonadati</taxon>
        <taxon>Bacteroidota</taxon>
        <taxon>Cytophagia</taxon>
        <taxon>Cytophagales</taxon>
        <taxon>Cyclobacteriaceae</taxon>
        <taxon>Echinicola</taxon>
    </lineage>
</organism>
<dbReference type="OrthoDB" id="9880797at2"/>
<protein>
    <recommendedName>
        <fullName evidence="3">Response regulator receiver domain-containing protein</fullName>
    </recommendedName>
</protein>
<keyword evidence="2" id="KW-1185">Reference proteome</keyword>
<name>A0A514CMW4_9BACT</name>